<dbReference type="Pfam" id="PF00753">
    <property type="entry name" value="Lactamase_B"/>
    <property type="match status" value="1"/>
</dbReference>
<protein>
    <submittedName>
        <fullName evidence="7">Glyoxylase, beta-lactamase superfamily II</fullName>
    </submittedName>
</protein>
<dbReference type="InterPro" id="IPR036866">
    <property type="entry name" value="RibonucZ/Hydroxyglut_hydro"/>
</dbReference>
<dbReference type="AlphaFoldDB" id="A0A1I0V4Z2"/>
<evidence type="ECO:0000256" key="4">
    <source>
        <dbReference type="ARBA" id="ARBA00022833"/>
    </source>
</evidence>
<evidence type="ECO:0000256" key="1">
    <source>
        <dbReference type="ARBA" id="ARBA00001947"/>
    </source>
</evidence>
<dbReference type="PANTHER" id="PTHR46233:SF3">
    <property type="entry name" value="HYDROXYACYLGLUTATHIONE HYDROLASE GLOC"/>
    <property type="match status" value="1"/>
</dbReference>
<dbReference type="Proteomes" id="UP000198642">
    <property type="component" value="Unassembled WGS sequence"/>
</dbReference>
<evidence type="ECO:0000256" key="5">
    <source>
        <dbReference type="SAM" id="MobiDB-lite"/>
    </source>
</evidence>
<evidence type="ECO:0000256" key="3">
    <source>
        <dbReference type="ARBA" id="ARBA00022801"/>
    </source>
</evidence>
<dbReference type="OrthoDB" id="9802248at2"/>
<feature type="domain" description="Metallo-beta-lactamase" evidence="6">
    <location>
        <begin position="12"/>
        <end position="189"/>
    </location>
</feature>
<comment type="cofactor">
    <cofactor evidence="1">
        <name>Zn(2+)</name>
        <dbReference type="ChEBI" id="CHEBI:29105"/>
    </cofactor>
</comment>
<evidence type="ECO:0000259" key="6">
    <source>
        <dbReference type="SMART" id="SM00849"/>
    </source>
</evidence>
<evidence type="ECO:0000256" key="2">
    <source>
        <dbReference type="ARBA" id="ARBA00022723"/>
    </source>
</evidence>
<organism evidence="7 8">
    <name type="scientific">Lentibacillus halodurans</name>
    <dbReference type="NCBI Taxonomy" id="237679"/>
    <lineage>
        <taxon>Bacteria</taxon>
        <taxon>Bacillati</taxon>
        <taxon>Bacillota</taxon>
        <taxon>Bacilli</taxon>
        <taxon>Bacillales</taxon>
        <taxon>Bacillaceae</taxon>
        <taxon>Lentibacillus</taxon>
    </lineage>
</organism>
<keyword evidence="3" id="KW-0378">Hydrolase</keyword>
<evidence type="ECO:0000313" key="7">
    <source>
        <dbReference type="EMBL" id="SFA71117.1"/>
    </source>
</evidence>
<keyword evidence="4" id="KW-0862">Zinc</keyword>
<name>A0A1I0V4Z2_9BACI</name>
<dbReference type="SUPFAM" id="SSF56281">
    <property type="entry name" value="Metallo-hydrolase/oxidoreductase"/>
    <property type="match status" value="1"/>
</dbReference>
<gene>
    <name evidence="7" type="ORF">SAMN04488072_101170</name>
</gene>
<dbReference type="RefSeq" id="WP_090232216.1">
    <property type="nucleotide sequence ID" value="NZ_FOJW01000001.1"/>
</dbReference>
<accession>A0A1I0V4Z2</accession>
<reference evidence="7 8" key="1">
    <citation type="submission" date="2016-10" db="EMBL/GenBank/DDBJ databases">
        <authorList>
            <person name="de Groot N.N."/>
        </authorList>
    </citation>
    <scope>NUCLEOTIDE SEQUENCE [LARGE SCALE GENOMIC DNA]</scope>
    <source>
        <strain evidence="7 8">CGMCC 1.3702</strain>
    </source>
</reference>
<dbReference type="GO" id="GO:0016787">
    <property type="term" value="F:hydrolase activity"/>
    <property type="evidence" value="ECO:0007669"/>
    <property type="project" value="UniProtKB-KW"/>
</dbReference>
<sequence>MKVKTLPAGPLGTNCYIVHHGEHALIVDPGGDAEKVIHYLTEEELDAKAILLTHAHFDHIGAVDELRSYDNLDVYLHENEAAWLEDPKLNGSLLFLGNEIEVKRAEYQLSAGKMQISSFSFEIIHTPGHSPGSVSFIFHEHEFVISGDVLFNQGIGRTDLPGGDIKQLEQSICDSLYKLPDTYTVYPGHGSKTTIRNEKQSNPFFPRK</sequence>
<keyword evidence="2" id="KW-0479">Metal-binding</keyword>
<dbReference type="Gene3D" id="3.60.15.10">
    <property type="entry name" value="Ribonuclease Z/Hydroxyacylglutathione hydrolase-like"/>
    <property type="match status" value="1"/>
</dbReference>
<dbReference type="InterPro" id="IPR051453">
    <property type="entry name" value="MBL_Glyoxalase_II"/>
</dbReference>
<dbReference type="PANTHER" id="PTHR46233">
    <property type="entry name" value="HYDROXYACYLGLUTATHIONE HYDROLASE GLOC"/>
    <property type="match status" value="1"/>
</dbReference>
<proteinExistence type="predicted"/>
<dbReference type="STRING" id="237679.SAMN04488072_101170"/>
<dbReference type="EMBL" id="FOJW01000001">
    <property type="protein sequence ID" value="SFA71117.1"/>
    <property type="molecule type" value="Genomic_DNA"/>
</dbReference>
<feature type="region of interest" description="Disordered" evidence="5">
    <location>
        <begin position="189"/>
        <end position="208"/>
    </location>
</feature>
<keyword evidence="8" id="KW-1185">Reference proteome</keyword>
<dbReference type="InterPro" id="IPR001279">
    <property type="entry name" value="Metallo-B-lactamas"/>
</dbReference>
<evidence type="ECO:0000313" key="8">
    <source>
        <dbReference type="Proteomes" id="UP000198642"/>
    </source>
</evidence>
<dbReference type="GO" id="GO:0046872">
    <property type="term" value="F:metal ion binding"/>
    <property type="evidence" value="ECO:0007669"/>
    <property type="project" value="UniProtKB-KW"/>
</dbReference>
<dbReference type="CDD" id="cd06262">
    <property type="entry name" value="metallo-hydrolase-like_MBL-fold"/>
    <property type="match status" value="1"/>
</dbReference>
<dbReference type="SMART" id="SM00849">
    <property type="entry name" value="Lactamase_B"/>
    <property type="match status" value="1"/>
</dbReference>